<feature type="compositionally biased region" description="Basic and acidic residues" evidence="1">
    <location>
        <begin position="12"/>
        <end position="24"/>
    </location>
</feature>
<evidence type="ECO:0000256" key="1">
    <source>
        <dbReference type="SAM" id="MobiDB-lite"/>
    </source>
</evidence>
<reference evidence="2" key="1">
    <citation type="submission" date="2010-05" db="EMBL/GenBank/DDBJ databases">
        <title>The Genome Sequence of Magnaporthe poae strain ATCC 64411.</title>
        <authorList>
            <consortium name="The Broad Institute Genome Sequencing Platform"/>
            <consortium name="Broad Institute Genome Sequencing Center for Infectious Disease"/>
            <person name="Ma L.-J."/>
            <person name="Dead R."/>
            <person name="Young S."/>
            <person name="Zeng Q."/>
            <person name="Koehrsen M."/>
            <person name="Alvarado L."/>
            <person name="Berlin A."/>
            <person name="Chapman S.B."/>
            <person name="Chen Z."/>
            <person name="Freedman E."/>
            <person name="Gellesch M."/>
            <person name="Goldberg J."/>
            <person name="Griggs A."/>
            <person name="Gujja S."/>
            <person name="Heilman E.R."/>
            <person name="Heiman D."/>
            <person name="Hepburn T."/>
            <person name="Howarth C."/>
            <person name="Jen D."/>
            <person name="Larson L."/>
            <person name="Mehta T."/>
            <person name="Neiman D."/>
            <person name="Pearson M."/>
            <person name="Roberts A."/>
            <person name="Saif S."/>
            <person name="Shea T."/>
            <person name="Shenoy N."/>
            <person name="Sisk P."/>
            <person name="Stolte C."/>
            <person name="Sykes S."/>
            <person name="Walk T."/>
            <person name="White J."/>
            <person name="Yandava C."/>
            <person name="Haas B."/>
            <person name="Nusbaum C."/>
            <person name="Birren B."/>
        </authorList>
    </citation>
    <scope>NUCLEOTIDE SEQUENCE</scope>
    <source>
        <strain evidence="2">ATCC 64411</strain>
    </source>
</reference>
<dbReference type="OrthoDB" id="5594977at2759"/>
<reference evidence="2" key="2">
    <citation type="submission" date="2011-03" db="EMBL/GenBank/DDBJ databases">
        <title>Annotation of Magnaporthe poae ATCC 64411.</title>
        <authorList>
            <person name="Ma L.-J."/>
            <person name="Dead R."/>
            <person name="Young S.K."/>
            <person name="Zeng Q."/>
            <person name="Gargeya S."/>
            <person name="Fitzgerald M."/>
            <person name="Haas B."/>
            <person name="Abouelleil A."/>
            <person name="Alvarado L."/>
            <person name="Arachchi H.M."/>
            <person name="Berlin A."/>
            <person name="Brown A."/>
            <person name="Chapman S.B."/>
            <person name="Chen Z."/>
            <person name="Dunbar C."/>
            <person name="Freedman E."/>
            <person name="Gearin G."/>
            <person name="Gellesch M."/>
            <person name="Goldberg J."/>
            <person name="Griggs A."/>
            <person name="Gujja S."/>
            <person name="Heiman D."/>
            <person name="Howarth C."/>
            <person name="Larson L."/>
            <person name="Lui A."/>
            <person name="MacDonald P.J.P."/>
            <person name="Mehta T."/>
            <person name="Montmayeur A."/>
            <person name="Murphy C."/>
            <person name="Neiman D."/>
            <person name="Pearson M."/>
            <person name="Priest M."/>
            <person name="Roberts A."/>
            <person name="Saif S."/>
            <person name="Shea T."/>
            <person name="Shenoy N."/>
            <person name="Sisk P."/>
            <person name="Stolte C."/>
            <person name="Sykes S."/>
            <person name="Yandava C."/>
            <person name="Wortman J."/>
            <person name="Nusbaum C."/>
            <person name="Birren B."/>
        </authorList>
    </citation>
    <scope>NUCLEOTIDE SEQUENCE</scope>
    <source>
        <strain evidence="2">ATCC 64411</strain>
    </source>
</reference>
<dbReference type="AlphaFoldDB" id="A0A0H2UEI5"/>
<feature type="compositionally biased region" description="Basic and acidic residues" evidence="1">
    <location>
        <begin position="74"/>
        <end position="94"/>
    </location>
</feature>
<dbReference type="InterPro" id="IPR018814">
    <property type="entry name" value="DUF5427"/>
</dbReference>
<evidence type="ECO:0000313" key="2">
    <source>
        <dbReference type="EMBL" id="KLU90934.1"/>
    </source>
</evidence>
<feature type="compositionally biased region" description="Basic and acidic residues" evidence="1">
    <location>
        <begin position="101"/>
        <end position="110"/>
    </location>
</feature>
<dbReference type="Pfam" id="PF10310">
    <property type="entry name" value="DUF5427"/>
    <property type="match status" value="1"/>
</dbReference>
<sequence>MPPKSASKPKARATDDELDNLFKDIDDETPVKKPAAKSKAAPKTKPVDDDADILAELEDQLGEAPTISRPQTPRVKETLAKRPAPEKTGSDDKTSSAAARKSADSSRDYHSSFTPSASSSDVHDVDKRDSAPAAAAPAAGGSWWGGILATATATASAAMKQAEEAARQLQQSEEAKKWATQVRGNVGAIRGFVGEEIRHRALPTFSDILHTLAPPIASHERLSIHITHDLVGYPSLDPLVYAVFSRVMAQVEGGDLVVIQRGQDNVAARPRSGSQLFA</sequence>
<feature type="compositionally biased region" description="Acidic residues" evidence="1">
    <location>
        <begin position="49"/>
        <end position="61"/>
    </location>
</feature>
<accession>A0A0H2UEI5</accession>
<protein>
    <recommendedName>
        <fullName evidence="3">Maintenance of telomere capping protein 1</fullName>
    </recommendedName>
</protein>
<name>A0A0H2UEI5_MAGP6</name>
<gene>
    <name evidence="2" type="ORF">MAPG_09459</name>
</gene>
<organism evidence="2">
    <name type="scientific">Magnaporthiopsis poae (strain ATCC 64411 / 73-15)</name>
    <name type="common">Kentucky bluegrass fungus</name>
    <name type="synonym">Magnaporthe poae</name>
    <dbReference type="NCBI Taxonomy" id="644358"/>
    <lineage>
        <taxon>Eukaryota</taxon>
        <taxon>Fungi</taxon>
        <taxon>Dikarya</taxon>
        <taxon>Ascomycota</taxon>
        <taxon>Pezizomycotina</taxon>
        <taxon>Sordariomycetes</taxon>
        <taxon>Sordariomycetidae</taxon>
        <taxon>Magnaporthales</taxon>
        <taxon>Magnaporthaceae</taxon>
        <taxon>Magnaporthiopsis</taxon>
    </lineage>
</organism>
<feature type="compositionally biased region" description="Basic and acidic residues" evidence="1">
    <location>
        <begin position="121"/>
        <end position="130"/>
    </location>
</feature>
<proteinExistence type="predicted"/>
<dbReference type="EMBL" id="GL876976">
    <property type="protein sequence ID" value="KLU90934.1"/>
    <property type="molecule type" value="Genomic_DNA"/>
</dbReference>
<dbReference type="VEuPathDB" id="FungiDB:MAPG_09459"/>
<feature type="region of interest" description="Disordered" evidence="1">
    <location>
        <begin position="1"/>
        <end position="139"/>
    </location>
</feature>
<dbReference type="PANTHER" id="PTHR28265">
    <property type="entry name" value="MAINTENANCE OF TELOMERE CAPPING PROTEIN 1"/>
    <property type="match status" value="1"/>
</dbReference>
<feature type="compositionally biased region" description="Polar residues" evidence="1">
    <location>
        <begin position="111"/>
        <end position="120"/>
    </location>
</feature>
<feature type="non-terminal residue" evidence="2">
    <location>
        <position position="278"/>
    </location>
</feature>
<evidence type="ECO:0008006" key="3">
    <source>
        <dbReference type="Google" id="ProtNLM"/>
    </source>
</evidence>
<dbReference type="PANTHER" id="PTHR28265:SF1">
    <property type="entry name" value="MAINTENANCE OF TELOMERE CAPPING PROTEIN 1"/>
    <property type="match status" value="1"/>
</dbReference>